<name>A0A8J9TAU7_PHATR</name>
<organism evidence="2">
    <name type="scientific">Phaeodactylum tricornutum</name>
    <name type="common">Diatom</name>
    <dbReference type="NCBI Taxonomy" id="2850"/>
    <lineage>
        <taxon>Eukaryota</taxon>
        <taxon>Sar</taxon>
        <taxon>Stramenopiles</taxon>
        <taxon>Ochrophyta</taxon>
        <taxon>Bacillariophyta</taxon>
        <taxon>Bacillariophyceae</taxon>
        <taxon>Bacillariophycidae</taxon>
        <taxon>Naviculales</taxon>
        <taxon>Phaeodactylaceae</taxon>
        <taxon>Phaeodactylum</taxon>
    </lineage>
</organism>
<evidence type="ECO:0000313" key="2">
    <source>
        <dbReference type="EMBL" id="CAG9281806.1"/>
    </source>
</evidence>
<feature type="domain" description="VDE lipocalin" evidence="1">
    <location>
        <begin position="2"/>
        <end position="74"/>
    </location>
</feature>
<protein>
    <recommendedName>
        <fullName evidence="1">VDE lipocalin domain-containing protein</fullName>
    </recommendedName>
</protein>
<dbReference type="EMBL" id="OU594956">
    <property type="protein sequence ID" value="CAG9281806.1"/>
    <property type="molecule type" value="Genomic_DNA"/>
</dbReference>
<dbReference type="Proteomes" id="UP000836788">
    <property type="component" value="Chromosome 15"/>
</dbReference>
<sequence length="112" mass="12772">MERYSNDKLNNLLKGTIEDHECTKVAILEGGIKVFGQELRAYDSTVTAFDPKSLQSSWFGKVAHNPNYDCYACRGIQSMDVLIVFHCGETKDRDRKGINFFLTHFFDADTVQ</sequence>
<proteinExistence type="predicted"/>
<accession>A0A8J9TAU7</accession>
<reference evidence="2" key="1">
    <citation type="submission" date="2022-02" db="EMBL/GenBank/DDBJ databases">
        <authorList>
            <person name="Giguere J D."/>
        </authorList>
    </citation>
    <scope>NUCLEOTIDE SEQUENCE</scope>
    <source>
        <strain evidence="2">CCAP 1055/1</strain>
    </source>
</reference>
<dbReference type="InterPro" id="IPR012674">
    <property type="entry name" value="Calycin"/>
</dbReference>
<evidence type="ECO:0000259" key="1">
    <source>
        <dbReference type="Pfam" id="PF07137"/>
    </source>
</evidence>
<dbReference type="AlphaFoldDB" id="A0A8J9TAU7"/>
<dbReference type="Pfam" id="PF07137">
    <property type="entry name" value="VDE"/>
    <property type="match status" value="1"/>
</dbReference>
<gene>
    <name evidence="2" type="ORF">PTTT1_LOCUS17613</name>
</gene>
<dbReference type="GO" id="GO:0046422">
    <property type="term" value="F:violaxanthin de-epoxidase activity"/>
    <property type="evidence" value="ECO:0007669"/>
    <property type="project" value="InterPro"/>
</dbReference>
<dbReference type="InterPro" id="IPR010788">
    <property type="entry name" value="VDE_dom"/>
</dbReference>
<dbReference type="Gene3D" id="2.40.128.20">
    <property type="match status" value="1"/>
</dbReference>